<feature type="region of interest" description="Disordered" evidence="1">
    <location>
        <begin position="1741"/>
        <end position="1761"/>
    </location>
</feature>
<dbReference type="Proteomes" id="UP001165289">
    <property type="component" value="Unassembled WGS sequence"/>
</dbReference>
<evidence type="ECO:0008006" key="4">
    <source>
        <dbReference type="Google" id="ProtNLM"/>
    </source>
</evidence>
<gene>
    <name evidence="2" type="ORF">LOD99_14300</name>
</gene>
<sequence>MTTQFQLFHVTEFVYASCDKDYESIEDYCWSEAVTVREVVQFVSHLSQISEEGNVRDFNFSSSYYLVHTNCSLVIALDLSSYMLTLLINESSNIFLSLTKYLTHILTHICQSTIIRSEERIPKITITFIIFSYDWYNIGFFVKVLHQSIQLRQDTINEFITELDSTVMSWYKCMCNYSQNSRTLSKYKSIADILQVCIYSFNFLPNNQHKQILLVSLPLSDFPDMPTKNYIVTQLLDQRISCSILTPQPSRELANLGYFPNYSAIRFIARVSQGVVLHPDYKPSVCSIRTISDDKLNLFQKIFLTTYFQSKCNKSTLVESDSNNEYPLRSNKTISSKPHKIQARTTASHLLTSLFQLGFCLDNNTEELIDLQLSRPWDESTLINIKLSEFNSHPDILPLEISIFHTSHQQRILDILEYNVDSHKREYLPFRTQQVEIFRQFFKELIHRLTILDCIYNSNLTGDVQSIQGDDSTPDHEHPKKTSEYGPIKLKAILQNKVRQWHTWMTTCVFHLSLEEPGDSENIHAALVKWGGAEVEGTDFYIVQFGEGGHFCLVSLDASYPPLLTIYFGFHFSLSRNEVIEKLYLLLQNIKTPKLRCKSTNSPSSLKNTYQFYTQDIPEIFRFNFKRNTFLSYHIIKCYFLTRSVSFPQKALSEEDHKLLLQVAKLFVQNKVNDGWSVFKSNSYTTLFQQIKVKSGSFTHNVLVCYFLYLEQVEQTWQLQVDFFLEPIKGLISSNKPLINGISTDQLFENVAGDDFKMLECTLNFSSIGFDYQINSVPSLECLLDNCSTLIFDAPLFLEQGSIEETHQLNDQIIHKLINKLTDVSCLETQIDISLMIRPVCKTISDTDHYLTNLIHFYKSKTQLLYELLVNKLNFRFLYKMEVDSSEAYFITMPTCTLSISQHLQYTPTYLTLPEVKTFPILIYYVAVDRLFEMPSCYFYEPNSCIYNYPNMPISLKHFLTYLQGEFHKSFVDVVVSYIARKMPINPTVFQTCLDYCNQETFHSSLDLTSTLKALSTVTALRPAVSLSLDRFLKGKLPCFIPCPEKKGLYYFSFDQFAHMCERNTKLNSITIKEDVKMFIQLKMSLQRESGVCEDILLQDLTLNEYLQEKENSIHSAILGIDCYTFDTQPAEFYIIEREHERTASSGTKQSSELHLSLPVSHSRTSSLDRRDLTRQVLTTPDEMKAHILVKLIKSNTHIPNVNIQMLDLTITHDGLLTHLLEETQWQINDLTVGALSNNLTSTALLLEIVDHIKQGRELGKLTCTMYYLHENITYSMLALTSGNKERFMGELDKDIPGFRSDKYGLYYNLKLINECYAKLNYWIVMEVSTECPKITFYIHYNKTDRQDKISSHWLFEQGNKAVEAVCRRVFQILLLHDLYNNKMMYSQLSVDYRPEELEEGTKCFFQSNLACPHQFEYNIPVHWRLGRQIAQSLAKKYLESLKCKNANSIYILEEDAATDRIYYMYINTVDNDSAGDESNQQDSRLGKAEDILLRFDVYGVTKPSKSYQELVFNNIEDKMYNEILTKLCDSFSQQANIQLFAQDITFLQPDSKVDNPEETMRFVLPTFVEQNLSSFLFYLYQYIYSTCTRLKKKCFANEVCFKLPSYYPEANLLELSENFFISAERPIQTRSIILIGVILVDKINCTPVSFRESSELQLHSPPATLDDVLSDVGDSNMFNSSYEINVMMWQHGNADCEKMRDKLFTHCNFAVYDFLVEYYFLRIPYSYRFESFSQALIKNSPEPSPVVNREPRTKPPPISGIKVDSRESTDVSLIDLIINYNSNPIIQDKYSNPLDRDFLKGVKYFTSLSDKFDTSTLKHLTGDLPDSVTIPRFFSLLLKHINQICRSFEFTQDLFQKDSQSNNSYYSIDISSLFDTKDSGFHTDEYILVCRSPFHWLQSHNVTGESKRIISKKVTHISTHSTILKYPLDPYSDIVSRDEPFFDTFKQHYPDDVIPRQSFIIVSVVARNAACCSYNCSKAITTRLSDNFKSILSLIRQEVCVWEFLIKLKEFGNLQDLGVLDENVRESFLSVFSQTIHSLSLEEILEKLNLNRISTKMSDFCHFSTKLNQLFTQYLNSLRRSYVISLLDKSKIPLGFGIKDIEIILNDSYSIHYSTGELNVVQFLRDRNLDSHFPQIPLRTMQTFPPRQKKSNSLIYTLLYSYVTQLTLSGYILILVNAPIENLYEVYLYKNTDCTSIILKLCLEHTQFTLQIFTSQFIFDQFIDTVLYRALPVVSILSFENDFFLGYIHSILYKNIHHTPTKILCPKGIICSVISNLQYGDQPCYNSARKLAVYYRNFYTVVIVDFILEHTLAYGLCHIGNSPHSLTVYLLSSNSENFSYFYDSFPQLKMLGEDYEIYIIFDLAVTNKSQIPQNCEVYVVIIRKKCFTGNLFNSSPIYEHSTSSLTSDKILDELDFQVCCQAFFDNLFELAILQQKKENIFKTFISSLRATTRRVKISFDQVTQLEQSIHSYPITRLLCPFNNIIMTKRGIFTDFLKRKDPSLPGLIVFSNLKNDFSIYLFICSRDEVASSFIICFFSTLNGSNEGIKLIHFFVNPTDSFNEQEIQVTLTNHFKKELEIVIKAFKAFTSLSIK</sequence>
<accession>A0AAV7KGF8</accession>
<evidence type="ECO:0000313" key="2">
    <source>
        <dbReference type="EMBL" id="KAI6659960.1"/>
    </source>
</evidence>
<keyword evidence="3" id="KW-1185">Reference proteome</keyword>
<dbReference type="EMBL" id="JAKMXF010000044">
    <property type="protein sequence ID" value="KAI6659960.1"/>
    <property type="molecule type" value="Genomic_DNA"/>
</dbReference>
<organism evidence="2 3">
    <name type="scientific">Oopsacas minuta</name>
    <dbReference type="NCBI Taxonomy" id="111878"/>
    <lineage>
        <taxon>Eukaryota</taxon>
        <taxon>Metazoa</taxon>
        <taxon>Porifera</taxon>
        <taxon>Hexactinellida</taxon>
        <taxon>Hexasterophora</taxon>
        <taxon>Lyssacinosida</taxon>
        <taxon>Leucopsacidae</taxon>
        <taxon>Oopsacas</taxon>
    </lineage>
</organism>
<name>A0AAV7KGF8_9METZ</name>
<evidence type="ECO:0000313" key="3">
    <source>
        <dbReference type="Proteomes" id="UP001165289"/>
    </source>
</evidence>
<protein>
    <recommendedName>
        <fullName evidence="4">SZT2</fullName>
    </recommendedName>
</protein>
<evidence type="ECO:0000256" key="1">
    <source>
        <dbReference type="SAM" id="MobiDB-lite"/>
    </source>
</evidence>
<comment type="caution">
    <text evidence="2">The sequence shown here is derived from an EMBL/GenBank/DDBJ whole genome shotgun (WGS) entry which is preliminary data.</text>
</comment>
<proteinExistence type="predicted"/>
<reference evidence="2 3" key="1">
    <citation type="journal article" date="2023" name="BMC Biol.">
        <title>The compact genome of the sponge Oopsacas minuta (Hexactinellida) is lacking key metazoan core genes.</title>
        <authorList>
            <person name="Santini S."/>
            <person name="Schenkelaars Q."/>
            <person name="Jourda C."/>
            <person name="Duchesne M."/>
            <person name="Belahbib H."/>
            <person name="Rocher C."/>
            <person name="Selva M."/>
            <person name="Riesgo A."/>
            <person name="Vervoort M."/>
            <person name="Leys S.P."/>
            <person name="Kodjabachian L."/>
            <person name="Le Bivic A."/>
            <person name="Borchiellini C."/>
            <person name="Claverie J.M."/>
            <person name="Renard E."/>
        </authorList>
    </citation>
    <scope>NUCLEOTIDE SEQUENCE [LARGE SCALE GENOMIC DNA]</scope>
    <source>
        <strain evidence="2">SPO-2</strain>
    </source>
</reference>
<feature type="region of interest" description="Disordered" evidence="1">
    <location>
        <begin position="1144"/>
        <end position="1163"/>
    </location>
</feature>